<accession>A0A9N7Z458</accession>
<feature type="region of interest" description="Disordered" evidence="1">
    <location>
        <begin position="116"/>
        <end position="138"/>
    </location>
</feature>
<name>A0A9N7Z458_PLEPL</name>
<organism evidence="2 3">
    <name type="scientific">Pleuronectes platessa</name>
    <name type="common">European plaice</name>
    <dbReference type="NCBI Taxonomy" id="8262"/>
    <lineage>
        <taxon>Eukaryota</taxon>
        <taxon>Metazoa</taxon>
        <taxon>Chordata</taxon>
        <taxon>Craniata</taxon>
        <taxon>Vertebrata</taxon>
        <taxon>Euteleostomi</taxon>
        <taxon>Actinopterygii</taxon>
        <taxon>Neopterygii</taxon>
        <taxon>Teleostei</taxon>
        <taxon>Neoteleostei</taxon>
        <taxon>Acanthomorphata</taxon>
        <taxon>Carangaria</taxon>
        <taxon>Pleuronectiformes</taxon>
        <taxon>Pleuronectoidei</taxon>
        <taxon>Pleuronectidae</taxon>
        <taxon>Pleuronectes</taxon>
    </lineage>
</organism>
<sequence length="138" mass="15410">MNSADLPPVESSSPQMPRYCSAFPRNFWPPYIWCVPQLLCCTVGIDQCGSVFAADHETPLIQRTWTHGDQWDVCSQTILSADDLVHGSRSSSRPIGKRVAPLLHHFTAIPSVHVTVSEEEEEEKENKQHRGGATTLRV</sequence>
<evidence type="ECO:0000313" key="2">
    <source>
        <dbReference type="EMBL" id="CAB1448232.1"/>
    </source>
</evidence>
<proteinExistence type="predicted"/>
<reference evidence="2" key="1">
    <citation type="submission" date="2020-03" db="EMBL/GenBank/DDBJ databases">
        <authorList>
            <person name="Weist P."/>
        </authorList>
    </citation>
    <scope>NUCLEOTIDE SEQUENCE</scope>
</reference>
<dbReference type="EMBL" id="CADEAL010003970">
    <property type="protein sequence ID" value="CAB1448232.1"/>
    <property type="molecule type" value="Genomic_DNA"/>
</dbReference>
<dbReference type="Proteomes" id="UP001153269">
    <property type="component" value="Unassembled WGS sequence"/>
</dbReference>
<evidence type="ECO:0000313" key="3">
    <source>
        <dbReference type="Proteomes" id="UP001153269"/>
    </source>
</evidence>
<protein>
    <submittedName>
        <fullName evidence="2">Uncharacterized protein</fullName>
    </submittedName>
</protein>
<keyword evidence="3" id="KW-1185">Reference proteome</keyword>
<dbReference type="AlphaFoldDB" id="A0A9N7Z458"/>
<gene>
    <name evidence="2" type="ORF">PLEPLA_LOCUS35889</name>
</gene>
<comment type="caution">
    <text evidence="2">The sequence shown here is derived from an EMBL/GenBank/DDBJ whole genome shotgun (WGS) entry which is preliminary data.</text>
</comment>
<evidence type="ECO:0000256" key="1">
    <source>
        <dbReference type="SAM" id="MobiDB-lite"/>
    </source>
</evidence>